<protein>
    <recommendedName>
        <fullName evidence="9">C2HC/C3H-type domain-containing protein</fullName>
    </recommendedName>
</protein>
<reference evidence="10 11" key="1">
    <citation type="submission" date="2024-02" db="EMBL/GenBank/DDBJ databases">
        <authorList>
            <person name="Chen Y."/>
            <person name="Shah S."/>
            <person name="Dougan E. K."/>
            <person name="Thang M."/>
            <person name="Chan C."/>
        </authorList>
    </citation>
    <scope>NUCLEOTIDE SEQUENCE [LARGE SCALE GENOMIC DNA]</scope>
</reference>
<evidence type="ECO:0000256" key="6">
    <source>
        <dbReference type="ARBA" id="ARBA00023204"/>
    </source>
</evidence>
<dbReference type="Gene3D" id="3.30.160.60">
    <property type="entry name" value="Classic Zinc Finger"/>
    <property type="match status" value="1"/>
</dbReference>
<dbReference type="SMART" id="SM00734">
    <property type="entry name" value="ZnF_Rad18"/>
    <property type="match status" value="3"/>
</dbReference>
<proteinExistence type="predicted"/>
<sequence length="756" mass="85098">MWSRIWGCQLPKNFGCPREPRASFHFDIFCILTKASIDLHVEQCLKKWEDIEKQKPRHKRKPAPECPSLAPDMTQEEFNEAVRARFVQSGPSLEPRLLPSVCPLEHNVRLEFASHNQMGLDGHDLSRSGPSWARCQSCGRLVPPENLQEHLDVCGSEIGSSPRSAPKPKTITCHICGGEFGSKSVELHRQRCAELWKARGVMEGRIASPEDRVRKTASFKEMCPETTRVRSSSPKATRPLTTACSLCKKEFSFASIEIHTRQRAKLYQRRQGPGSPRSKSCGSRHVKWASQSMRSLSADEKIRSPRTEDCRFCGKKFLTTSLHMHERRCLMKGNADTRKKGRPSEPPRQRSREKKPQSSIDIRSTTCDICGGLFSNSSIGIHQRQCAKLLAARQAKSPPFERDILEGDTAENIDKKVSEPPEMVVCHICGGFFGKASIGIHVPQCRRKWEECEQHKPPEERREPPKDPPDLAQVSLGEYNAAAAAIYKEGRLVMCSRCGGQFQEDQAESHRQKCEADHTEALVAAKPILVVCHICGREFGTSSIAKHLPSCSKKWEDRESKQPADQQRPIPQAPMRTADMSQEDFNKAALEVFSDACLKSCQYCGRKFEEDNLGEHLRICEQFAEQPSQPAVASSPTSPFRIKKHPYFDQMCHICGKLYGKASIEIHIQQCTLKWENRQARKPIDKRRDVPQRPDGTQDISPPVHDSDSDDPSAALLLIKCLKCGSSCKSNDFHTHACHTSGDEHEAKAPDDKEDN</sequence>
<keyword evidence="6" id="KW-0234">DNA repair</keyword>
<evidence type="ECO:0000256" key="1">
    <source>
        <dbReference type="ARBA" id="ARBA00022723"/>
    </source>
</evidence>
<keyword evidence="11" id="KW-1185">Reference proteome</keyword>
<dbReference type="PROSITE" id="PS52027">
    <property type="entry name" value="ZF_C2HC_C3H"/>
    <property type="match status" value="1"/>
</dbReference>
<dbReference type="Proteomes" id="UP001642484">
    <property type="component" value="Unassembled WGS sequence"/>
</dbReference>
<feature type="region of interest" description="Disordered" evidence="8">
    <location>
        <begin position="263"/>
        <end position="301"/>
    </location>
</feature>
<dbReference type="InterPro" id="IPR006642">
    <property type="entry name" value="Rad18_UBZ4"/>
</dbReference>
<evidence type="ECO:0000313" key="10">
    <source>
        <dbReference type="EMBL" id="CAK9082454.1"/>
    </source>
</evidence>
<evidence type="ECO:0000256" key="8">
    <source>
        <dbReference type="SAM" id="MobiDB-lite"/>
    </source>
</evidence>
<dbReference type="InterPro" id="IPR049899">
    <property type="entry name" value="Znf_C2HC_C3H"/>
</dbReference>
<keyword evidence="5" id="KW-0862">Zinc</keyword>
<evidence type="ECO:0000256" key="3">
    <source>
        <dbReference type="ARBA" id="ARBA00022763"/>
    </source>
</evidence>
<feature type="region of interest" description="Disordered" evidence="8">
    <location>
        <begin position="682"/>
        <end position="711"/>
    </location>
</feature>
<feature type="compositionally biased region" description="Basic and acidic residues" evidence="8">
    <location>
        <begin position="682"/>
        <end position="692"/>
    </location>
</feature>
<keyword evidence="4 7" id="KW-0863">Zinc-finger</keyword>
<keyword evidence="2" id="KW-0677">Repeat</keyword>
<gene>
    <name evidence="10" type="ORF">CCMP2556_LOCUS40281</name>
</gene>
<dbReference type="EMBL" id="CAXAMN010023929">
    <property type="protein sequence ID" value="CAK9082454.1"/>
    <property type="molecule type" value="Genomic_DNA"/>
</dbReference>
<evidence type="ECO:0000256" key="4">
    <source>
        <dbReference type="ARBA" id="ARBA00022771"/>
    </source>
</evidence>
<feature type="compositionally biased region" description="Basic and acidic residues" evidence="8">
    <location>
        <begin position="331"/>
        <end position="356"/>
    </location>
</feature>
<organism evidence="10 11">
    <name type="scientific">Durusdinium trenchii</name>
    <dbReference type="NCBI Taxonomy" id="1381693"/>
    <lineage>
        <taxon>Eukaryota</taxon>
        <taxon>Sar</taxon>
        <taxon>Alveolata</taxon>
        <taxon>Dinophyceae</taxon>
        <taxon>Suessiales</taxon>
        <taxon>Symbiodiniaceae</taxon>
        <taxon>Durusdinium</taxon>
    </lineage>
</organism>
<keyword evidence="1" id="KW-0479">Metal-binding</keyword>
<keyword evidence="3" id="KW-0227">DNA damage</keyword>
<dbReference type="Pfam" id="PF13913">
    <property type="entry name" value="zf-C2HC_2"/>
    <property type="match status" value="8"/>
</dbReference>
<evidence type="ECO:0000256" key="7">
    <source>
        <dbReference type="PROSITE-ProRule" id="PRU01371"/>
    </source>
</evidence>
<name>A0ABP0Q2K3_9DINO</name>
<comment type="caution">
    <text evidence="10">The sequence shown here is derived from an EMBL/GenBank/DDBJ whole genome shotgun (WGS) entry which is preliminary data.</text>
</comment>
<dbReference type="PANTHER" id="PTHR13555:SF68">
    <property type="entry name" value="ZINC FINGER PROTEIN 474"/>
    <property type="match status" value="1"/>
</dbReference>
<feature type="domain" description="C2HC/C3H-type" evidence="9">
    <location>
        <begin position="528"/>
        <end position="557"/>
    </location>
</feature>
<dbReference type="PANTHER" id="PTHR13555">
    <property type="entry name" value="C2H2 ZINC FINGER CGI-62-RELATED"/>
    <property type="match status" value="1"/>
</dbReference>
<accession>A0ABP0Q2K3</accession>
<dbReference type="InterPro" id="IPR026319">
    <property type="entry name" value="ZC2HC1A/B-like"/>
</dbReference>
<feature type="region of interest" description="Disordered" evidence="8">
    <location>
        <begin position="331"/>
        <end position="360"/>
    </location>
</feature>
<evidence type="ECO:0000259" key="9">
    <source>
        <dbReference type="PROSITE" id="PS52027"/>
    </source>
</evidence>
<evidence type="ECO:0000313" key="11">
    <source>
        <dbReference type="Proteomes" id="UP001642484"/>
    </source>
</evidence>
<evidence type="ECO:0000256" key="5">
    <source>
        <dbReference type="ARBA" id="ARBA00022833"/>
    </source>
</evidence>
<evidence type="ECO:0000256" key="2">
    <source>
        <dbReference type="ARBA" id="ARBA00022737"/>
    </source>
</evidence>